<dbReference type="InterPro" id="IPR021215">
    <property type="entry name" value="DUF2752"/>
</dbReference>
<evidence type="ECO:0000313" key="3">
    <source>
        <dbReference type="Proteomes" id="UP000001551"/>
    </source>
</evidence>
<dbReference type="EMBL" id="CP002400">
    <property type="protein sequence ID" value="ADU26038.1"/>
    <property type="molecule type" value="Genomic_DNA"/>
</dbReference>
<dbReference type="KEGG" id="eha:Ethha_0453"/>
<dbReference type="HOGENOM" id="CLU_147917_0_0_9"/>
<dbReference type="Proteomes" id="UP000001551">
    <property type="component" value="Chromosome"/>
</dbReference>
<dbReference type="STRING" id="663278.Ethha_0453"/>
<dbReference type="Pfam" id="PF10825">
    <property type="entry name" value="DUF2752"/>
    <property type="match status" value="1"/>
</dbReference>
<name>E6U8X4_ETHHY</name>
<accession>E6U8X4</accession>
<evidence type="ECO:0000313" key="2">
    <source>
        <dbReference type="EMBL" id="ADU26038.1"/>
    </source>
</evidence>
<feature type="transmembrane region" description="Helical" evidence="1">
    <location>
        <begin position="20"/>
        <end position="37"/>
    </location>
</feature>
<keyword evidence="3" id="KW-1185">Reference proteome</keyword>
<keyword evidence="1" id="KW-0812">Transmembrane</keyword>
<dbReference type="RefSeq" id="WP_013484419.1">
    <property type="nucleotide sequence ID" value="NC_014828.1"/>
</dbReference>
<evidence type="ECO:0000256" key="1">
    <source>
        <dbReference type="SAM" id="Phobius"/>
    </source>
</evidence>
<feature type="transmembrane region" description="Helical" evidence="1">
    <location>
        <begin position="96"/>
        <end position="115"/>
    </location>
</feature>
<dbReference type="eggNOG" id="ENOG5033N40">
    <property type="taxonomic scope" value="Bacteria"/>
</dbReference>
<gene>
    <name evidence="2" type="ordered locus">Ethha_0453</name>
</gene>
<evidence type="ECO:0008006" key="4">
    <source>
        <dbReference type="Google" id="ProtNLM"/>
    </source>
</evidence>
<feature type="transmembrane region" description="Helical" evidence="1">
    <location>
        <begin position="127"/>
        <end position="146"/>
    </location>
</feature>
<protein>
    <recommendedName>
        <fullName evidence="4">DUF2752 domain-containing protein</fullName>
    </recommendedName>
</protein>
<reference evidence="2 3" key="1">
    <citation type="submission" date="2010-12" db="EMBL/GenBank/DDBJ databases">
        <title>Complete sequence of Ethanoligenens harbinense YUAN-3.</title>
        <authorList>
            <person name="Lucas S."/>
            <person name="Copeland A."/>
            <person name="Lapidus A."/>
            <person name="Cheng J.-F."/>
            <person name="Bruce D."/>
            <person name="Goodwin L."/>
            <person name="Pitluck S."/>
            <person name="Chertkov O."/>
            <person name="Misra M."/>
            <person name="Detter J.C."/>
            <person name="Han C."/>
            <person name="Tapia R."/>
            <person name="Land M."/>
            <person name="Hauser L."/>
            <person name="Jeffries C."/>
            <person name="Kyrpides N."/>
            <person name="Ivanova N."/>
            <person name="Mikhailova N."/>
            <person name="Wang A."/>
            <person name="Mouttaki H."/>
            <person name="He Z."/>
            <person name="Zhou J."/>
            <person name="Hemme C.L."/>
            <person name="Woyke T."/>
        </authorList>
    </citation>
    <scope>NUCLEOTIDE SEQUENCE [LARGE SCALE GENOMIC DNA]</scope>
    <source>
        <strain evidence="3">DSM 18485 / JCM 12961 / CGMCC 1.5033 / YUAN-3</strain>
    </source>
</reference>
<proteinExistence type="predicted"/>
<keyword evidence="1" id="KW-1133">Transmembrane helix</keyword>
<dbReference type="AlphaFoldDB" id="E6U8X4"/>
<organism evidence="2 3">
    <name type="scientific">Ethanoligenens harbinense (strain DSM 18485 / JCM 12961 / CGMCC 1.5033 / YUAN-3)</name>
    <dbReference type="NCBI Taxonomy" id="663278"/>
    <lineage>
        <taxon>Bacteria</taxon>
        <taxon>Bacillati</taxon>
        <taxon>Bacillota</taxon>
        <taxon>Clostridia</taxon>
        <taxon>Eubacteriales</taxon>
        <taxon>Oscillospiraceae</taxon>
        <taxon>Ethanoligenens</taxon>
    </lineage>
</organism>
<sequence>MTHASRARPVLLPAERGTSLTFFLLAFLPVLASFFLTTDGRLTTAHLGAISIPLRTVCVFHLLTGYNCPVDGMTRTFAFMGHGQLAEALRMSLPGVLLYVFCLFEIPLRGVWLVRGRMPRILRVLEPVLFGTVGAVDAVFFLAQFFR</sequence>
<keyword evidence="1" id="KW-0472">Membrane</keyword>